<feature type="signal peptide" evidence="1">
    <location>
        <begin position="1"/>
        <end position="21"/>
    </location>
</feature>
<organism evidence="2 3">
    <name type="scientific">Aurantiacibacter spongiae</name>
    <dbReference type="NCBI Taxonomy" id="2488860"/>
    <lineage>
        <taxon>Bacteria</taxon>
        <taxon>Pseudomonadati</taxon>
        <taxon>Pseudomonadota</taxon>
        <taxon>Alphaproteobacteria</taxon>
        <taxon>Sphingomonadales</taxon>
        <taxon>Erythrobacteraceae</taxon>
        <taxon>Aurantiacibacter</taxon>
    </lineage>
</organism>
<gene>
    <name evidence="2" type="ORF">EG799_05205</name>
</gene>
<proteinExistence type="predicted"/>
<keyword evidence="3" id="KW-1185">Reference proteome</keyword>
<evidence type="ECO:0000256" key="1">
    <source>
        <dbReference type="SAM" id="SignalP"/>
    </source>
</evidence>
<accession>A0A3N5CR33</accession>
<dbReference type="Proteomes" id="UP000275232">
    <property type="component" value="Unassembled WGS sequence"/>
</dbReference>
<dbReference type="AlphaFoldDB" id="A0A3N5CR33"/>
<evidence type="ECO:0000313" key="3">
    <source>
        <dbReference type="Proteomes" id="UP000275232"/>
    </source>
</evidence>
<evidence type="ECO:0000313" key="2">
    <source>
        <dbReference type="EMBL" id="RPF71077.1"/>
    </source>
</evidence>
<dbReference type="EMBL" id="RPFZ01000001">
    <property type="protein sequence ID" value="RPF71077.1"/>
    <property type="molecule type" value="Genomic_DNA"/>
</dbReference>
<reference evidence="2 3" key="1">
    <citation type="submission" date="2018-11" db="EMBL/GenBank/DDBJ databases">
        <title>Erythrobacter spongiae sp. nov., isolated from a marine sponge.</title>
        <authorList>
            <person name="Zhuang L."/>
            <person name="Luo L."/>
        </authorList>
    </citation>
    <scope>NUCLEOTIDE SEQUENCE [LARGE SCALE GENOMIC DNA]</scope>
    <source>
        <strain evidence="2 3">HN-E23</strain>
    </source>
</reference>
<evidence type="ECO:0008006" key="4">
    <source>
        <dbReference type="Google" id="ProtNLM"/>
    </source>
</evidence>
<feature type="chain" id="PRO_5018279985" description="DUF2268 domain-containing protein" evidence="1">
    <location>
        <begin position="22"/>
        <end position="324"/>
    </location>
</feature>
<protein>
    <recommendedName>
        <fullName evidence="4">DUF2268 domain-containing protein</fullName>
    </recommendedName>
</protein>
<comment type="caution">
    <text evidence="2">The sequence shown here is derived from an EMBL/GenBank/DDBJ whole genome shotgun (WGS) entry which is preliminary data.</text>
</comment>
<name>A0A3N5CR33_9SPHN</name>
<keyword evidence="1" id="KW-0732">Signal</keyword>
<dbReference type="RefSeq" id="WP_123879177.1">
    <property type="nucleotide sequence ID" value="NZ_RPFZ01000001.1"/>
</dbReference>
<sequence length="324" mass="35229">MRWWLLAVAAALSGATGVARAQGVDPLDARLETRDAERFAQLWHDSDGAPDAPALQRNYLDGASDGVAVFTPHRIESAANLAAAIAAEPEIYRDAVERCLPWAAQTSDELRATYLGFHGLLPETELPRVSLVVGANNSGGTAAPGMQVLGLEVICRLSSDEQQFRDIMRRFYAHETVHTWQDIDYDSLGPVASGIANILAEGTADYLAWLVTGRVPDPARDAWARQHEDFVWGEFAKDVAAYHDPSLNDAGRRAIARRWTGNAGHPPEGWPSELGYWVGMRIAEGYVANSGDRHAAIRELLTLDDPMAIVQASGLANRIAPTAR</sequence>
<dbReference type="OrthoDB" id="6402335at2"/>